<dbReference type="Proteomes" id="UP000315377">
    <property type="component" value="Chromosome"/>
</dbReference>
<evidence type="ECO:0000256" key="4">
    <source>
        <dbReference type="ARBA" id="ARBA00022475"/>
    </source>
</evidence>
<evidence type="ECO:0000256" key="6">
    <source>
        <dbReference type="ARBA" id="ARBA00022840"/>
    </source>
</evidence>
<dbReference type="PROSITE" id="PS50893">
    <property type="entry name" value="ABC_TRANSPORTER_2"/>
    <property type="match status" value="1"/>
</dbReference>
<evidence type="ECO:0000313" key="9">
    <source>
        <dbReference type="EMBL" id="QDM42179.1"/>
    </source>
</evidence>
<dbReference type="InterPro" id="IPR003439">
    <property type="entry name" value="ABC_transporter-like_ATP-bd"/>
</dbReference>
<comment type="similarity">
    <text evidence="2">Belongs to the ABC transporter superfamily.</text>
</comment>
<name>A0AAP9DQG4_PANTH</name>
<dbReference type="SUPFAM" id="SSF52540">
    <property type="entry name" value="P-loop containing nucleoside triphosphate hydrolases"/>
    <property type="match status" value="1"/>
</dbReference>
<evidence type="ECO:0000256" key="2">
    <source>
        <dbReference type="ARBA" id="ARBA00005417"/>
    </source>
</evidence>
<dbReference type="InterPro" id="IPR050388">
    <property type="entry name" value="ABC_Ni/Peptide_Import"/>
</dbReference>
<sequence>MFSLNRISVSAADGRRLLHEISCRVRHGEAIGVTGESGSGKTTLLKAAMGVLGQGCALEDGAIQLDGRDLHSLGPAERREMGGRAIGFIPQLPMTAFDPRLCVGSQMQAIFRARLGLNRQEAAGLTRAKLQQVHLPESDRVMASRPGALSGGMLQRVAIAILLGLNPPYIVADEPTSALDAENREAVIQLLHECKLCSGLLIVSHDIGVLSRICDQVLVLHDGVLVEQGKMEELLARPRHIWTSQLARSAARQEEGYWKWERYE</sequence>
<keyword evidence="3" id="KW-0813">Transport</keyword>
<organism evidence="9 10">
    <name type="scientific">Paenibacillus thiaminolyticus</name>
    <name type="common">Bacillus thiaminolyticus</name>
    <dbReference type="NCBI Taxonomy" id="49283"/>
    <lineage>
        <taxon>Bacteria</taxon>
        <taxon>Bacillati</taxon>
        <taxon>Bacillota</taxon>
        <taxon>Bacilli</taxon>
        <taxon>Bacillales</taxon>
        <taxon>Paenibacillaceae</taxon>
        <taxon>Paenibacillus</taxon>
    </lineage>
</organism>
<dbReference type="GO" id="GO:0016887">
    <property type="term" value="F:ATP hydrolysis activity"/>
    <property type="evidence" value="ECO:0007669"/>
    <property type="project" value="InterPro"/>
</dbReference>
<dbReference type="AlphaFoldDB" id="A0AAP9DQG4"/>
<keyword evidence="4" id="KW-1003">Cell membrane</keyword>
<evidence type="ECO:0000256" key="7">
    <source>
        <dbReference type="ARBA" id="ARBA00023136"/>
    </source>
</evidence>
<dbReference type="InterPro" id="IPR017871">
    <property type="entry name" value="ABC_transporter-like_CS"/>
</dbReference>
<dbReference type="PANTHER" id="PTHR43297:SF2">
    <property type="entry name" value="DIPEPTIDE TRANSPORT ATP-BINDING PROTEIN DPPD"/>
    <property type="match status" value="1"/>
</dbReference>
<reference evidence="9 10" key="1">
    <citation type="submission" date="2019-07" db="EMBL/GenBank/DDBJ databases">
        <title>Paenibacillus thiaminolyticus NRRL B-4156.</title>
        <authorList>
            <person name="Hehnly C."/>
            <person name="Zhang L."/>
        </authorList>
    </citation>
    <scope>NUCLEOTIDE SEQUENCE [LARGE SCALE GENOMIC DNA]</scope>
    <source>
        <strain evidence="9 10">NRRL B-4156</strain>
    </source>
</reference>
<keyword evidence="7" id="KW-0472">Membrane</keyword>
<dbReference type="SMART" id="SM00382">
    <property type="entry name" value="AAA"/>
    <property type="match status" value="1"/>
</dbReference>
<proteinExistence type="inferred from homology"/>
<evidence type="ECO:0000313" key="10">
    <source>
        <dbReference type="Proteomes" id="UP000315377"/>
    </source>
</evidence>
<evidence type="ECO:0000256" key="5">
    <source>
        <dbReference type="ARBA" id="ARBA00022741"/>
    </source>
</evidence>
<dbReference type="PANTHER" id="PTHR43297">
    <property type="entry name" value="OLIGOPEPTIDE TRANSPORT ATP-BINDING PROTEIN APPD"/>
    <property type="match status" value="1"/>
</dbReference>
<dbReference type="PROSITE" id="PS00211">
    <property type="entry name" value="ABC_TRANSPORTER_1"/>
    <property type="match status" value="1"/>
</dbReference>
<accession>A0AAP9DQG4</accession>
<dbReference type="InterPro" id="IPR027417">
    <property type="entry name" value="P-loop_NTPase"/>
</dbReference>
<keyword evidence="6 9" id="KW-0067">ATP-binding</keyword>
<protein>
    <submittedName>
        <fullName evidence="9">ABC transporter ATP-binding protein</fullName>
    </submittedName>
</protein>
<feature type="domain" description="ABC transporter" evidence="8">
    <location>
        <begin position="2"/>
        <end position="247"/>
    </location>
</feature>
<dbReference type="InterPro" id="IPR003593">
    <property type="entry name" value="AAA+_ATPase"/>
</dbReference>
<gene>
    <name evidence="9" type="ORF">FLT43_00645</name>
</gene>
<keyword evidence="5" id="KW-0547">Nucleotide-binding</keyword>
<dbReference type="GO" id="GO:0005886">
    <property type="term" value="C:plasma membrane"/>
    <property type="evidence" value="ECO:0007669"/>
    <property type="project" value="UniProtKB-SubCell"/>
</dbReference>
<dbReference type="GO" id="GO:0005524">
    <property type="term" value="F:ATP binding"/>
    <property type="evidence" value="ECO:0007669"/>
    <property type="project" value="UniProtKB-KW"/>
</dbReference>
<evidence type="ECO:0000256" key="3">
    <source>
        <dbReference type="ARBA" id="ARBA00022448"/>
    </source>
</evidence>
<evidence type="ECO:0000259" key="8">
    <source>
        <dbReference type="PROSITE" id="PS50893"/>
    </source>
</evidence>
<dbReference type="EMBL" id="CP041405">
    <property type="protein sequence ID" value="QDM42179.1"/>
    <property type="molecule type" value="Genomic_DNA"/>
</dbReference>
<dbReference type="Gene3D" id="3.40.50.300">
    <property type="entry name" value="P-loop containing nucleotide triphosphate hydrolases"/>
    <property type="match status" value="1"/>
</dbReference>
<comment type="subcellular location">
    <subcellularLocation>
        <location evidence="1">Cell membrane</location>
        <topology evidence="1">Peripheral membrane protein</topology>
    </subcellularLocation>
</comment>
<dbReference type="Pfam" id="PF00005">
    <property type="entry name" value="ABC_tran"/>
    <property type="match status" value="1"/>
</dbReference>
<evidence type="ECO:0000256" key="1">
    <source>
        <dbReference type="ARBA" id="ARBA00004202"/>
    </source>
</evidence>